<comment type="similarity">
    <text evidence="2">Belongs to the bacterial solute-binding protein 8 family.</text>
</comment>
<organism evidence="7 8">
    <name type="scientific">Arthrobacter alpinus</name>
    <dbReference type="NCBI Taxonomy" id="656366"/>
    <lineage>
        <taxon>Bacteria</taxon>
        <taxon>Bacillati</taxon>
        <taxon>Actinomycetota</taxon>
        <taxon>Actinomycetes</taxon>
        <taxon>Micrococcales</taxon>
        <taxon>Micrococcaceae</taxon>
        <taxon>Arthrobacter</taxon>
    </lineage>
</organism>
<dbReference type="PANTHER" id="PTHR30532">
    <property type="entry name" value="IRON III DICITRATE-BINDING PERIPLASMIC PROTEIN"/>
    <property type="match status" value="1"/>
</dbReference>
<dbReference type="Pfam" id="PF01497">
    <property type="entry name" value="Peripla_BP_2"/>
    <property type="match status" value="1"/>
</dbReference>
<dbReference type="GO" id="GO:0030288">
    <property type="term" value="C:outer membrane-bounded periplasmic space"/>
    <property type="evidence" value="ECO:0007669"/>
    <property type="project" value="TreeGrafter"/>
</dbReference>
<dbReference type="AlphaFoldDB" id="A0A1H5LHH4"/>
<feature type="signal peptide" evidence="5">
    <location>
        <begin position="1"/>
        <end position="26"/>
    </location>
</feature>
<dbReference type="GO" id="GO:1901678">
    <property type="term" value="P:iron coordination entity transport"/>
    <property type="evidence" value="ECO:0007669"/>
    <property type="project" value="UniProtKB-ARBA"/>
</dbReference>
<evidence type="ECO:0000256" key="3">
    <source>
        <dbReference type="ARBA" id="ARBA00022448"/>
    </source>
</evidence>
<evidence type="ECO:0000259" key="6">
    <source>
        <dbReference type="PROSITE" id="PS50983"/>
    </source>
</evidence>
<dbReference type="PROSITE" id="PS51257">
    <property type="entry name" value="PROKAR_LIPOPROTEIN"/>
    <property type="match status" value="1"/>
</dbReference>
<comment type="subcellular location">
    <subcellularLocation>
        <location evidence="1">Cell envelope</location>
    </subcellularLocation>
</comment>
<protein>
    <submittedName>
        <fullName evidence="7">Iron complex transport system substrate-binding protein</fullName>
    </submittedName>
</protein>
<dbReference type="InterPro" id="IPR002491">
    <property type="entry name" value="ABC_transptr_periplasmic_BD"/>
</dbReference>
<gene>
    <name evidence="7" type="ORF">SAMN04489740_2465</name>
</gene>
<dbReference type="Proteomes" id="UP000182725">
    <property type="component" value="Unassembled WGS sequence"/>
</dbReference>
<evidence type="ECO:0000313" key="7">
    <source>
        <dbReference type="EMBL" id="SEE76502.1"/>
    </source>
</evidence>
<proteinExistence type="inferred from homology"/>
<dbReference type="InterPro" id="IPR051313">
    <property type="entry name" value="Bact_iron-sidero_bind"/>
</dbReference>
<name>A0A1H5LHH4_9MICC</name>
<feature type="domain" description="Fe/B12 periplasmic-binding" evidence="6">
    <location>
        <begin position="68"/>
        <end position="348"/>
    </location>
</feature>
<keyword evidence="4 5" id="KW-0732">Signal</keyword>
<dbReference type="SUPFAM" id="SSF53807">
    <property type="entry name" value="Helical backbone' metal receptor"/>
    <property type="match status" value="1"/>
</dbReference>
<evidence type="ECO:0000256" key="2">
    <source>
        <dbReference type="ARBA" id="ARBA00008814"/>
    </source>
</evidence>
<evidence type="ECO:0000313" key="8">
    <source>
        <dbReference type="Proteomes" id="UP000182725"/>
    </source>
</evidence>
<dbReference type="EMBL" id="FNTV01000001">
    <property type="protein sequence ID" value="SEE76502.1"/>
    <property type="molecule type" value="Genomic_DNA"/>
</dbReference>
<keyword evidence="3" id="KW-0813">Transport</keyword>
<evidence type="ECO:0000256" key="4">
    <source>
        <dbReference type="ARBA" id="ARBA00022729"/>
    </source>
</evidence>
<evidence type="ECO:0000256" key="5">
    <source>
        <dbReference type="SAM" id="SignalP"/>
    </source>
</evidence>
<dbReference type="Gene3D" id="3.40.50.1980">
    <property type="entry name" value="Nitrogenase molybdenum iron protein domain"/>
    <property type="match status" value="2"/>
</dbReference>
<reference evidence="7 8" key="1">
    <citation type="submission" date="2016-10" db="EMBL/GenBank/DDBJ databases">
        <authorList>
            <person name="de Groot N.N."/>
        </authorList>
    </citation>
    <scope>NUCLEOTIDE SEQUENCE [LARGE SCALE GENOMIC DNA]</scope>
    <source>
        <strain evidence="7 8">DSM 22274</strain>
    </source>
</reference>
<accession>A0A1H5LHH4</accession>
<feature type="chain" id="PRO_5039518368" evidence="5">
    <location>
        <begin position="27"/>
        <end position="352"/>
    </location>
</feature>
<sequence>MRAVGAKKKALAALALIAALALSACAPGSADAGKAADAATVGQAEAGAYPVTVKHALGEVTIDQEPQRIAVIGWTTPDIVVALGRVPVAVGKNSYGADDGGYFPWFRDGVKALQGQLPLALPSLERGEIDFEELLDTAPDLILATYSGITAEDYARLSSIAPTVAYPETPWATPLEDNIKLVGQALGVPERAGKLQASLNDTIAAAAKDHPEFQGVTFAYGTVPSDDGTVLFNGPTDTRVQLLEQLGMVLAPGIPELAKASGESSSFNVSLEEMSDLKPDLFVTNVENDAEWKKALTSSSIFANWGPVERGAVVVTSDHAQTMSLSSPSPLSIPWGLANFVEPLSDAIGKLK</sequence>
<dbReference type="PROSITE" id="PS50983">
    <property type="entry name" value="FE_B12_PBP"/>
    <property type="match status" value="1"/>
</dbReference>
<evidence type="ECO:0000256" key="1">
    <source>
        <dbReference type="ARBA" id="ARBA00004196"/>
    </source>
</evidence>
<dbReference type="PANTHER" id="PTHR30532:SF28">
    <property type="entry name" value="PETROBACTIN-BINDING PROTEIN YCLQ"/>
    <property type="match status" value="1"/>
</dbReference>